<keyword evidence="2" id="KW-1185">Reference proteome</keyword>
<organism evidence="1 2">
    <name type="scientific">Chitiniphilus eburneus</name>
    <dbReference type="NCBI Taxonomy" id="2571148"/>
    <lineage>
        <taxon>Bacteria</taxon>
        <taxon>Pseudomonadati</taxon>
        <taxon>Pseudomonadota</taxon>
        <taxon>Betaproteobacteria</taxon>
        <taxon>Neisseriales</taxon>
        <taxon>Chitinibacteraceae</taxon>
        <taxon>Chitiniphilus</taxon>
    </lineage>
</organism>
<comment type="caution">
    <text evidence="1">The sequence shown here is derived from an EMBL/GenBank/DDBJ whole genome shotgun (WGS) entry which is preliminary data.</text>
</comment>
<gene>
    <name evidence="1" type="ORF">FAZ21_05445</name>
</gene>
<dbReference type="EMBL" id="SUMF01000003">
    <property type="protein sequence ID" value="TJZ76221.1"/>
    <property type="molecule type" value="Genomic_DNA"/>
</dbReference>
<dbReference type="RefSeq" id="WP_136772271.1">
    <property type="nucleotide sequence ID" value="NZ_CP156074.1"/>
</dbReference>
<dbReference type="Proteomes" id="UP000310016">
    <property type="component" value="Unassembled WGS sequence"/>
</dbReference>
<evidence type="ECO:0000313" key="2">
    <source>
        <dbReference type="Proteomes" id="UP000310016"/>
    </source>
</evidence>
<dbReference type="OrthoDB" id="8591494at2"/>
<dbReference type="AlphaFoldDB" id="A0A4U0Q501"/>
<accession>A0A4U0Q501</accession>
<name>A0A4U0Q501_9NEIS</name>
<protein>
    <submittedName>
        <fullName evidence="1">Uncharacterized protein</fullName>
    </submittedName>
</protein>
<reference evidence="1 2" key="1">
    <citation type="submission" date="2019-04" db="EMBL/GenBank/DDBJ databases">
        <title>Chitiniphilus eburnea sp. nov., a novel chitinolytic bacterium isolated from aquaculture sludge.</title>
        <authorList>
            <person name="Sheng M."/>
        </authorList>
    </citation>
    <scope>NUCLEOTIDE SEQUENCE [LARGE SCALE GENOMIC DNA]</scope>
    <source>
        <strain evidence="1 2">HX-2-15</strain>
    </source>
</reference>
<evidence type="ECO:0000313" key="1">
    <source>
        <dbReference type="EMBL" id="TJZ76221.1"/>
    </source>
</evidence>
<sequence>MHTAPRFRFSESAAIRKHVLRVPTPLIEHLVTRSADTLAGTFWLHRNDVIHLDATLHADALRLIGMYVELDDAGTVTGIGLQREARPLRH</sequence>
<proteinExistence type="predicted"/>